<evidence type="ECO:0000313" key="4">
    <source>
        <dbReference type="Proteomes" id="UP000189670"/>
    </source>
</evidence>
<sequence length="348" mass="39567">MFNHQAYLIKTLTNTHMGAFDSTDNLIDNMIQSENYSFMPSRKKKVQLPVIHASSLKGAIKDHFALFKSNKNKQPKGSDYVKPLTFDLLFGQKDLFTRLSDNIDTSAAIQKELELDPIKTLRKFRPKQGLLKFYKAHLLTIPMPCTTNIFYHATSPGIAINFLNTLNQFLQKNDKINQLIQQFKLWQTILNDQSKDFIVFTSNAPIISGNGNGLSIEPDELCHTMASRFSPNGSDCFLNSLAIFKDDVLLDMYDINRSVIPRNKLSDQGVSKNLFYEEVLPKHAVLWFICGQYNLPADTTTLNDYSSDAHYIEKAFRFFENRLQSDTIQMGANASLGYGMTSISKMII</sequence>
<dbReference type="Pfam" id="PF03787">
    <property type="entry name" value="RAMPs"/>
    <property type="match status" value="1"/>
</dbReference>
<gene>
    <name evidence="3" type="ORF">OMM_02982</name>
</gene>
<dbReference type="EMBL" id="ATBP01000370">
    <property type="protein sequence ID" value="ETR70786.1"/>
    <property type="molecule type" value="Genomic_DNA"/>
</dbReference>
<proteinExistence type="predicted"/>
<name>A0A1V1P7Q4_9BACT</name>
<feature type="domain" description="CRISPR type III-associated protein" evidence="2">
    <location>
        <begin position="9"/>
        <end position="339"/>
    </location>
</feature>
<accession>A0A1V1P7Q4</accession>
<organism evidence="3 4">
    <name type="scientific">Candidatus Magnetoglobus multicellularis str. Araruama</name>
    <dbReference type="NCBI Taxonomy" id="890399"/>
    <lineage>
        <taxon>Bacteria</taxon>
        <taxon>Pseudomonadati</taxon>
        <taxon>Thermodesulfobacteriota</taxon>
        <taxon>Desulfobacteria</taxon>
        <taxon>Desulfobacterales</taxon>
        <taxon>Desulfobacteraceae</taxon>
        <taxon>Candidatus Magnetoglobus</taxon>
    </lineage>
</organism>
<dbReference type="Proteomes" id="UP000189670">
    <property type="component" value="Unassembled WGS sequence"/>
</dbReference>
<comment type="caution">
    <text evidence="3">The sequence shown here is derived from an EMBL/GenBank/DDBJ whole genome shotgun (WGS) entry which is preliminary data.</text>
</comment>
<evidence type="ECO:0000313" key="3">
    <source>
        <dbReference type="EMBL" id="ETR70786.1"/>
    </source>
</evidence>
<evidence type="ECO:0000259" key="2">
    <source>
        <dbReference type="Pfam" id="PF03787"/>
    </source>
</evidence>
<dbReference type="PANTHER" id="PTHR36700:SF1">
    <property type="entry name" value="CRISPR SYSTEM CMR SUBUNIT CMR4"/>
    <property type="match status" value="1"/>
</dbReference>
<dbReference type="InterPro" id="IPR005537">
    <property type="entry name" value="RAMP_III_fam"/>
</dbReference>
<dbReference type="GO" id="GO:0051607">
    <property type="term" value="P:defense response to virus"/>
    <property type="evidence" value="ECO:0007669"/>
    <property type="project" value="UniProtKB-KW"/>
</dbReference>
<protein>
    <recommendedName>
        <fullName evidence="2">CRISPR type III-associated protein domain-containing protein</fullName>
    </recommendedName>
</protein>
<dbReference type="InterPro" id="IPR013410">
    <property type="entry name" value="CRISPR-assoc_RAMP_Cmr4"/>
</dbReference>
<dbReference type="AlphaFoldDB" id="A0A1V1P7Q4"/>
<dbReference type="PANTHER" id="PTHR36700">
    <property type="entry name" value="CRISPR SYSTEM CMR SUBUNIT CMR4"/>
    <property type="match status" value="1"/>
</dbReference>
<keyword evidence="1" id="KW-0051">Antiviral defense</keyword>
<reference evidence="4" key="1">
    <citation type="submission" date="2012-11" db="EMBL/GenBank/DDBJ databases">
        <authorList>
            <person name="Lucero-Rivera Y.E."/>
            <person name="Tovar-Ramirez D."/>
        </authorList>
    </citation>
    <scope>NUCLEOTIDE SEQUENCE [LARGE SCALE GENOMIC DNA]</scope>
    <source>
        <strain evidence="4">Araruama</strain>
    </source>
</reference>
<evidence type="ECO:0000256" key="1">
    <source>
        <dbReference type="ARBA" id="ARBA00023118"/>
    </source>
</evidence>